<gene>
    <name evidence="1" type="ORF">ACFSJH_04255</name>
</gene>
<name>A0ABW4YH71_9BACL</name>
<accession>A0ABW4YH71</accession>
<comment type="caution">
    <text evidence="1">The sequence shown here is derived from an EMBL/GenBank/DDBJ whole genome shotgun (WGS) entry which is preliminary data.</text>
</comment>
<protein>
    <submittedName>
        <fullName evidence="1">Uncharacterized protein</fullName>
    </submittedName>
</protein>
<evidence type="ECO:0000313" key="2">
    <source>
        <dbReference type="Proteomes" id="UP001597362"/>
    </source>
</evidence>
<keyword evidence="2" id="KW-1185">Reference proteome</keyword>
<organism evidence="1 2">
    <name type="scientific">Paenibacillus yanchengensis</name>
    <dbReference type="NCBI Taxonomy" id="2035833"/>
    <lineage>
        <taxon>Bacteria</taxon>
        <taxon>Bacillati</taxon>
        <taxon>Bacillota</taxon>
        <taxon>Bacilli</taxon>
        <taxon>Bacillales</taxon>
        <taxon>Paenibacillaceae</taxon>
        <taxon>Paenibacillus</taxon>
    </lineage>
</organism>
<reference evidence="2" key="1">
    <citation type="journal article" date="2019" name="Int. J. Syst. Evol. Microbiol.">
        <title>The Global Catalogue of Microorganisms (GCM) 10K type strain sequencing project: providing services to taxonomists for standard genome sequencing and annotation.</title>
        <authorList>
            <consortium name="The Broad Institute Genomics Platform"/>
            <consortium name="The Broad Institute Genome Sequencing Center for Infectious Disease"/>
            <person name="Wu L."/>
            <person name="Ma J."/>
        </authorList>
    </citation>
    <scope>NUCLEOTIDE SEQUENCE [LARGE SCALE GENOMIC DNA]</scope>
    <source>
        <strain evidence="2">GH52</strain>
    </source>
</reference>
<sequence>MTEASVLNIDTDSLVQAWQKTLPTVMKTSDECHIQADEKFPDTLLIHIKNAGRSHYSFDFRCKYVDKREVHVDFLDVEQDNKSIDEQTEDIRLLIEDYIRDIHECAQQLKGLTKQ</sequence>
<proteinExistence type="predicted"/>
<dbReference type="Proteomes" id="UP001597362">
    <property type="component" value="Unassembled WGS sequence"/>
</dbReference>
<dbReference type="EMBL" id="JBHUHO010000011">
    <property type="protein sequence ID" value="MFD2114947.1"/>
    <property type="molecule type" value="Genomic_DNA"/>
</dbReference>
<evidence type="ECO:0000313" key="1">
    <source>
        <dbReference type="EMBL" id="MFD2114947.1"/>
    </source>
</evidence>
<dbReference type="RefSeq" id="WP_377769976.1">
    <property type="nucleotide sequence ID" value="NZ_JBHUHO010000011.1"/>
</dbReference>